<name>A0ABD3HFS9_9MARC</name>
<sequence length="158" mass="18141">MASLSRKRTGKDPLPQEEAEEGELLLGVSLPAPAKQHQSGSSQDIATKDERLRENAEMHHAWFRWFTSEDDLDKCRKEFWTPGSEAGRQHFQGKLIELGLKAYIVVAMDANRVGFLTSVLDVHERLATFVKSVPRHWNEQYEIPPHLKNPKSKSFQYK</sequence>
<feature type="compositionally biased region" description="Polar residues" evidence="1">
    <location>
        <begin position="36"/>
        <end position="45"/>
    </location>
</feature>
<dbReference type="AlphaFoldDB" id="A0ABD3HFS9"/>
<comment type="caution">
    <text evidence="2">The sequence shown here is derived from an EMBL/GenBank/DDBJ whole genome shotgun (WGS) entry which is preliminary data.</text>
</comment>
<dbReference type="EMBL" id="JBJQOH010000004">
    <property type="protein sequence ID" value="KAL3689746.1"/>
    <property type="molecule type" value="Genomic_DNA"/>
</dbReference>
<dbReference type="Proteomes" id="UP001633002">
    <property type="component" value="Unassembled WGS sequence"/>
</dbReference>
<organism evidence="2 3">
    <name type="scientific">Riccia sorocarpa</name>
    <dbReference type="NCBI Taxonomy" id="122646"/>
    <lineage>
        <taxon>Eukaryota</taxon>
        <taxon>Viridiplantae</taxon>
        <taxon>Streptophyta</taxon>
        <taxon>Embryophyta</taxon>
        <taxon>Marchantiophyta</taxon>
        <taxon>Marchantiopsida</taxon>
        <taxon>Marchantiidae</taxon>
        <taxon>Marchantiales</taxon>
        <taxon>Ricciaceae</taxon>
        <taxon>Riccia</taxon>
    </lineage>
</organism>
<evidence type="ECO:0000313" key="2">
    <source>
        <dbReference type="EMBL" id="KAL3689746.1"/>
    </source>
</evidence>
<proteinExistence type="predicted"/>
<accession>A0ABD3HFS9</accession>
<feature type="region of interest" description="Disordered" evidence="1">
    <location>
        <begin position="1"/>
        <end position="47"/>
    </location>
</feature>
<evidence type="ECO:0000313" key="3">
    <source>
        <dbReference type="Proteomes" id="UP001633002"/>
    </source>
</evidence>
<protein>
    <submittedName>
        <fullName evidence="2">Uncharacterized protein</fullName>
    </submittedName>
</protein>
<evidence type="ECO:0000256" key="1">
    <source>
        <dbReference type="SAM" id="MobiDB-lite"/>
    </source>
</evidence>
<reference evidence="2 3" key="1">
    <citation type="submission" date="2024-09" db="EMBL/GenBank/DDBJ databases">
        <title>Chromosome-scale assembly of Riccia sorocarpa.</title>
        <authorList>
            <person name="Paukszto L."/>
        </authorList>
    </citation>
    <scope>NUCLEOTIDE SEQUENCE [LARGE SCALE GENOMIC DNA]</scope>
    <source>
        <strain evidence="2">LP-2024</strain>
        <tissue evidence="2">Aerial parts of the thallus</tissue>
    </source>
</reference>
<gene>
    <name evidence="2" type="ORF">R1sor_016055</name>
</gene>
<keyword evidence="3" id="KW-1185">Reference proteome</keyword>